<feature type="region of interest" description="Disordered" evidence="2">
    <location>
        <begin position="1"/>
        <end position="29"/>
    </location>
</feature>
<keyword evidence="4" id="KW-1185">Reference proteome</keyword>
<evidence type="ECO:0000256" key="2">
    <source>
        <dbReference type="SAM" id="MobiDB-lite"/>
    </source>
</evidence>
<accession>A0A8S1N4Q9</accession>
<evidence type="ECO:0000313" key="3">
    <source>
        <dbReference type="EMBL" id="CAD8087022.1"/>
    </source>
</evidence>
<gene>
    <name evidence="3" type="ORF">PPRIM_AZ9-3.1.T0770215</name>
</gene>
<dbReference type="EMBL" id="CAJJDM010000080">
    <property type="protein sequence ID" value="CAD8087022.1"/>
    <property type="molecule type" value="Genomic_DNA"/>
</dbReference>
<dbReference type="AlphaFoldDB" id="A0A8S1N4Q9"/>
<name>A0A8S1N4Q9_PARPR</name>
<proteinExistence type="predicted"/>
<dbReference type="Pfam" id="PF02493">
    <property type="entry name" value="MORN"/>
    <property type="match status" value="6"/>
</dbReference>
<dbReference type="PANTHER" id="PTHR43215:SF14">
    <property type="entry name" value="RADIAL SPOKE HEAD 1 HOMOLOG"/>
    <property type="match status" value="1"/>
</dbReference>
<dbReference type="InterPro" id="IPR003409">
    <property type="entry name" value="MORN"/>
</dbReference>
<keyword evidence="1" id="KW-0677">Repeat</keyword>
<sequence length="209" mass="23828">MAEEQQPFSFTPEGGSATNSTKDYTGKGIATYPNGDTYEGQYVNGVREGKGKYTYNPSGDRYEGEFQQNLKHGIGRLIYNNNKGEYYGQWESGLRHGEGLYTYANKDVYSGQWSRGKKHGQGTYVFNDTAMRFRGTWNNNEIVDGEWIYPNGTVYRGPFQHNKPNGVGRFEFANKNQVEGYYTQTIVPNANPDDTTLNIQLEWVTTKHY</sequence>
<dbReference type="SMART" id="SM00698">
    <property type="entry name" value="MORN"/>
    <property type="match status" value="5"/>
</dbReference>
<reference evidence="3" key="1">
    <citation type="submission" date="2021-01" db="EMBL/GenBank/DDBJ databases">
        <authorList>
            <consortium name="Genoscope - CEA"/>
            <person name="William W."/>
        </authorList>
    </citation>
    <scope>NUCLEOTIDE SEQUENCE</scope>
</reference>
<dbReference type="Proteomes" id="UP000688137">
    <property type="component" value="Unassembled WGS sequence"/>
</dbReference>
<dbReference type="OMA" id="KIKWISH"/>
<dbReference type="PANTHER" id="PTHR43215">
    <property type="entry name" value="RADIAL SPOKE HEAD 1 HOMOLOG"/>
    <property type="match status" value="1"/>
</dbReference>
<evidence type="ECO:0000313" key="4">
    <source>
        <dbReference type="Proteomes" id="UP000688137"/>
    </source>
</evidence>
<evidence type="ECO:0000256" key="1">
    <source>
        <dbReference type="ARBA" id="ARBA00022737"/>
    </source>
</evidence>
<protein>
    <submittedName>
        <fullName evidence="3">Uncharacterized protein</fullName>
    </submittedName>
</protein>
<comment type="caution">
    <text evidence="3">The sequence shown here is derived from an EMBL/GenBank/DDBJ whole genome shotgun (WGS) entry which is preliminary data.</text>
</comment>
<organism evidence="3 4">
    <name type="scientific">Paramecium primaurelia</name>
    <dbReference type="NCBI Taxonomy" id="5886"/>
    <lineage>
        <taxon>Eukaryota</taxon>
        <taxon>Sar</taxon>
        <taxon>Alveolata</taxon>
        <taxon>Ciliophora</taxon>
        <taxon>Intramacronucleata</taxon>
        <taxon>Oligohymenophorea</taxon>
        <taxon>Peniculida</taxon>
        <taxon>Parameciidae</taxon>
        <taxon>Paramecium</taxon>
    </lineage>
</organism>